<gene>
    <name evidence="7" type="ORF">ACFSQ3_12585</name>
</gene>
<evidence type="ECO:0000256" key="4">
    <source>
        <dbReference type="ARBA" id="ARBA00023136"/>
    </source>
</evidence>
<dbReference type="Pfam" id="PF00924">
    <property type="entry name" value="MS_channel_2nd"/>
    <property type="match status" value="1"/>
</dbReference>
<evidence type="ECO:0000256" key="2">
    <source>
        <dbReference type="ARBA" id="ARBA00022692"/>
    </source>
</evidence>
<proteinExistence type="predicted"/>
<dbReference type="RefSeq" id="WP_380869913.1">
    <property type="nucleotide sequence ID" value="NZ_JBHUMA010000006.1"/>
</dbReference>
<dbReference type="InterPro" id="IPR006685">
    <property type="entry name" value="MscS_channel_2nd"/>
</dbReference>
<feature type="transmembrane region" description="Helical" evidence="5">
    <location>
        <begin position="187"/>
        <end position="213"/>
    </location>
</feature>
<feature type="transmembrane region" description="Helical" evidence="5">
    <location>
        <begin position="42"/>
        <end position="67"/>
    </location>
</feature>
<evidence type="ECO:0000313" key="8">
    <source>
        <dbReference type="Proteomes" id="UP001597393"/>
    </source>
</evidence>
<evidence type="ECO:0000259" key="6">
    <source>
        <dbReference type="Pfam" id="PF00924"/>
    </source>
</evidence>
<dbReference type="PANTHER" id="PTHR30414:SF0">
    <property type="entry name" value="MINICONDUCTANCE MECHANOSENSITIVE CHANNEL YBDG"/>
    <property type="match status" value="1"/>
</dbReference>
<feature type="transmembrane region" description="Helical" evidence="5">
    <location>
        <begin position="159"/>
        <end position="181"/>
    </location>
</feature>
<dbReference type="InterPro" id="IPR010920">
    <property type="entry name" value="LSM_dom_sf"/>
</dbReference>
<feature type="transmembrane region" description="Helical" evidence="5">
    <location>
        <begin position="120"/>
        <end position="138"/>
    </location>
</feature>
<dbReference type="PANTHER" id="PTHR30414">
    <property type="entry name" value="MINICONDUCTANCE MECHANOSENSITIVE CHANNEL YBDG"/>
    <property type="match status" value="1"/>
</dbReference>
<evidence type="ECO:0000256" key="5">
    <source>
        <dbReference type="SAM" id="Phobius"/>
    </source>
</evidence>
<keyword evidence="4 5" id="KW-0472">Membrane</keyword>
<evidence type="ECO:0000256" key="3">
    <source>
        <dbReference type="ARBA" id="ARBA00022989"/>
    </source>
</evidence>
<dbReference type="SUPFAM" id="SSF50182">
    <property type="entry name" value="Sm-like ribonucleoproteins"/>
    <property type="match status" value="1"/>
</dbReference>
<dbReference type="Gene3D" id="2.30.30.60">
    <property type="match status" value="1"/>
</dbReference>
<dbReference type="EMBL" id="JBHUMA010000006">
    <property type="protein sequence ID" value="MFD2599788.1"/>
    <property type="molecule type" value="Genomic_DNA"/>
</dbReference>
<keyword evidence="3 5" id="KW-1133">Transmembrane helix</keyword>
<feature type="transmembrane region" description="Helical" evidence="5">
    <location>
        <begin position="87"/>
        <end position="108"/>
    </location>
</feature>
<keyword evidence="2 5" id="KW-0812">Transmembrane</keyword>
<evidence type="ECO:0000313" key="7">
    <source>
        <dbReference type="EMBL" id="MFD2599788.1"/>
    </source>
</evidence>
<protein>
    <submittedName>
        <fullName evidence="7">Mechanosensitive ion channel family protein</fullName>
    </submittedName>
</protein>
<comment type="subcellular location">
    <subcellularLocation>
        <location evidence="1">Membrane</location>
    </subcellularLocation>
</comment>
<reference evidence="8" key="1">
    <citation type="journal article" date="2019" name="Int. J. Syst. Evol. Microbiol.">
        <title>The Global Catalogue of Microorganisms (GCM) 10K type strain sequencing project: providing services to taxonomists for standard genome sequencing and annotation.</title>
        <authorList>
            <consortium name="The Broad Institute Genomics Platform"/>
            <consortium name="The Broad Institute Genome Sequencing Center for Infectious Disease"/>
            <person name="Wu L."/>
            <person name="Ma J."/>
        </authorList>
    </citation>
    <scope>NUCLEOTIDE SEQUENCE [LARGE SCALE GENOMIC DNA]</scope>
    <source>
        <strain evidence="8">KCTC 42248</strain>
    </source>
</reference>
<dbReference type="Proteomes" id="UP001597393">
    <property type="component" value="Unassembled WGS sequence"/>
</dbReference>
<sequence length="449" mass="51159">MRDPMEKFLVDEHVNTQIYNTTYQQLAQLQFNAQLTHILTTAALLLATGIVLVLVDYIVRNIIIKVFSSVMSRSKKNLNERLIANKFFSNLSLLILLMITQAFLPLVFKGFPETMSFLEATLNLLIAFVTLRFINAMFKTGRDMLEHKPGFVDKPLDSYLQVVQIVLYFIGGTILFTVLTGKSPSDFLISMGAASAILMLVFKDTILGFVASIQVSANDSVRVGDWIEMKKYNADGDVLQINLNNIRIRNFDRTVVTIPTHTLLTESFTNYRGMQQSGGRRIKRAVNIKISSIRYVEHHEIAEFRKIRLLHDFIDQRQEEIDNYNAEFLSDNGDVLVNGRRMTNVGLFRAYLSEYAKAHPLIQKNSTIMVRQLAPTEIGLPLELYMFTDGTGWGFYEDAMADIFDHLFAAIKFFDLEVFESPASDDLRKLKLAIPTMEKANSTEQQLEC</sequence>
<dbReference type="InterPro" id="IPR030192">
    <property type="entry name" value="YbdG"/>
</dbReference>
<organism evidence="7 8">
    <name type="scientific">Sphingobacterium corticis</name>
    <dbReference type="NCBI Taxonomy" id="1812823"/>
    <lineage>
        <taxon>Bacteria</taxon>
        <taxon>Pseudomonadati</taxon>
        <taxon>Bacteroidota</taxon>
        <taxon>Sphingobacteriia</taxon>
        <taxon>Sphingobacteriales</taxon>
        <taxon>Sphingobacteriaceae</taxon>
        <taxon>Sphingobacterium</taxon>
    </lineage>
</organism>
<dbReference type="InterPro" id="IPR023408">
    <property type="entry name" value="MscS_beta-dom_sf"/>
</dbReference>
<name>A0ABW5NMC6_9SPHI</name>
<evidence type="ECO:0000256" key="1">
    <source>
        <dbReference type="ARBA" id="ARBA00004370"/>
    </source>
</evidence>
<feature type="domain" description="Mechanosensitive ion channel MscS" evidence="6">
    <location>
        <begin position="204"/>
        <end position="272"/>
    </location>
</feature>
<comment type="caution">
    <text evidence="7">The sequence shown here is derived from an EMBL/GenBank/DDBJ whole genome shotgun (WGS) entry which is preliminary data.</text>
</comment>
<keyword evidence="8" id="KW-1185">Reference proteome</keyword>
<accession>A0ABW5NMC6</accession>